<dbReference type="Proteomes" id="UP000319986">
    <property type="component" value="Unassembled WGS sequence"/>
</dbReference>
<feature type="compositionally biased region" description="Basic and acidic residues" evidence="1">
    <location>
        <begin position="18"/>
        <end position="27"/>
    </location>
</feature>
<proteinExistence type="predicted"/>
<accession>A0A4Y4BXK3</accession>
<sequence>MVDDLLDRRGHRVQQSADRGDQDERAQRIPAKKCRRVNNREVWREGRGGPEAVDLAGPEEPAPDEGCCVVVVTDEVVGDSAAKVPGNFPGFPRDYLSWTVGLSRQRVY</sequence>
<organism evidence="2 3">
    <name type="scientific">Corynebacterium variabile</name>
    <dbReference type="NCBI Taxonomy" id="1727"/>
    <lineage>
        <taxon>Bacteria</taxon>
        <taxon>Bacillati</taxon>
        <taxon>Actinomycetota</taxon>
        <taxon>Actinomycetes</taxon>
        <taxon>Mycobacteriales</taxon>
        <taxon>Corynebacteriaceae</taxon>
        <taxon>Corynebacterium</taxon>
    </lineage>
</organism>
<protein>
    <submittedName>
        <fullName evidence="2">Uncharacterized protein</fullName>
    </submittedName>
</protein>
<dbReference type="EMBL" id="BJNT01000004">
    <property type="protein sequence ID" value="GEC85208.1"/>
    <property type="molecule type" value="Genomic_DNA"/>
</dbReference>
<dbReference type="AlphaFoldDB" id="A0A4Y4BXK3"/>
<gene>
    <name evidence="2" type="ORF">CVA01_05220</name>
</gene>
<feature type="region of interest" description="Disordered" evidence="1">
    <location>
        <begin position="1"/>
        <end position="27"/>
    </location>
</feature>
<comment type="caution">
    <text evidence="2">The sequence shown here is derived from an EMBL/GenBank/DDBJ whole genome shotgun (WGS) entry which is preliminary data.</text>
</comment>
<name>A0A4Y4BXK3_9CORY</name>
<evidence type="ECO:0000313" key="3">
    <source>
        <dbReference type="Proteomes" id="UP000319986"/>
    </source>
</evidence>
<evidence type="ECO:0000256" key="1">
    <source>
        <dbReference type="SAM" id="MobiDB-lite"/>
    </source>
</evidence>
<evidence type="ECO:0000313" key="2">
    <source>
        <dbReference type="EMBL" id="GEC85208.1"/>
    </source>
</evidence>
<reference evidence="2 3" key="1">
    <citation type="submission" date="2019-06" db="EMBL/GenBank/DDBJ databases">
        <title>Whole genome shotgun sequence of Corynebacterium variabile NBRC 15286.</title>
        <authorList>
            <person name="Hosoyama A."/>
            <person name="Uohara A."/>
            <person name="Ohji S."/>
            <person name="Ichikawa N."/>
        </authorList>
    </citation>
    <scope>NUCLEOTIDE SEQUENCE [LARGE SCALE GENOMIC DNA]</scope>
    <source>
        <strain evidence="2 3">NBRC 15286</strain>
    </source>
</reference>